<organism evidence="2 3">
    <name type="scientific">Lentzea alba</name>
    <dbReference type="NCBI Taxonomy" id="2714351"/>
    <lineage>
        <taxon>Bacteria</taxon>
        <taxon>Bacillati</taxon>
        <taxon>Actinomycetota</taxon>
        <taxon>Actinomycetes</taxon>
        <taxon>Pseudonocardiales</taxon>
        <taxon>Pseudonocardiaceae</taxon>
        <taxon>Lentzea</taxon>
    </lineage>
</organism>
<evidence type="ECO:0000313" key="2">
    <source>
        <dbReference type="EMBL" id="NGY64944.1"/>
    </source>
</evidence>
<dbReference type="AlphaFoldDB" id="A0A7C9RWZ5"/>
<dbReference type="EMBL" id="JAAMPJ010000014">
    <property type="protein sequence ID" value="NGY64944.1"/>
    <property type="molecule type" value="Genomic_DNA"/>
</dbReference>
<evidence type="ECO:0000259" key="1">
    <source>
        <dbReference type="Pfam" id="PF04149"/>
    </source>
</evidence>
<protein>
    <submittedName>
        <fullName evidence="2">DUF397 domain-containing protein</fullName>
    </submittedName>
</protein>
<dbReference type="Proteomes" id="UP000481360">
    <property type="component" value="Unassembled WGS sequence"/>
</dbReference>
<evidence type="ECO:0000313" key="3">
    <source>
        <dbReference type="Proteomes" id="UP000481360"/>
    </source>
</evidence>
<dbReference type="RefSeq" id="WP_166053746.1">
    <property type="nucleotide sequence ID" value="NZ_JAAMPJ010000014.1"/>
</dbReference>
<feature type="domain" description="DUF397" evidence="1">
    <location>
        <begin position="3"/>
        <end position="50"/>
    </location>
</feature>
<proteinExistence type="predicted"/>
<gene>
    <name evidence="2" type="ORF">G7043_39125</name>
</gene>
<comment type="caution">
    <text evidence="2">The sequence shown here is derived from an EMBL/GenBank/DDBJ whole genome shotgun (WGS) entry which is preliminary data.</text>
</comment>
<keyword evidence="3" id="KW-1185">Reference proteome</keyword>
<name>A0A7C9RWZ5_9PSEU</name>
<accession>A0A7C9RWZ5</accession>
<dbReference type="InterPro" id="IPR007278">
    <property type="entry name" value="DUF397"/>
</dbReference>
<sequence length="57" mass="6204">MIRWRKSSYSGSDGNCVEVGRGVGLRDSKSPSVELPLTAHQWTRLLRQVKSGTTAGS</sequence>
<reference evidence="2 3" key="1">
    <citation type="submission" date="2020-03" db="EMBL/GenBank/DDBJ databases">
        <title>Isolation and identification of active actinomycetes.</title>
        <authorList>
            <person name="Sun X."/>
        </authorList>
    </citation>
    <scope>NUCLEOTIDE SEQUENCE [LARGE SCALE GENOMIC DNA]</scope>
    <source>
        <strain evidence="2 3">NEAU-D13</strain>
    </source>
</reference>
<dbReference type="Pfam" id="PF04149">
    <property type="entry name" value="DUF397"/>
    <property type="match status" value="1"/>
</dbReference>